<proteinExistence type="predicted"/>
<dbReference type="EMBL" id="MLAK01000101">
    <property type="protein sequence ID" value="OHT16515.1"/>
    <property type="molecule type" value="Genomic_DNA"/>
</dbReference>
<name>A0A1J4KZ32_9EUKA</name>
<protein>
    <submittedName>
        <fullName evidence="1">Uncharacterized protein</fullName>
    </submittedName>
</protein>
<accession>A0A1J4KZ32</accession>
<dbReference type="AlphaFoldDB" id="A0A1J4KZ32"/>
<evidence type="ECO:0000313" key="2">
    <source>
        <dbReference type="Proteomes" id="UP000179807"/>
    </source>
</evidence>
<comment type="caution">
    <text evidence="1">The sequence shown here is derived from an EMBL/GenBank/DDBJ whole genome shotgun (WGS) entry which is preliminary data.</text>
</comment>
<dbReference type="GeneID" id="94848665"/>
<evidence type="ECO:0000313" key="1">
    <source>
        <dbReference type="EMBL" id="OHT16515.1"/>
    </source>
</evidence>
<sequence>MIFGKTECELVISKKFINFQEVPFPLPTITNYRKYNTILPVYINKMKHSKGIFSTNSSTESSIRIDYPELVMIPVDKHGNVSSYNMNHLWGCIMKMTMQTMVTRILILNISITNSKNVDFSVKTFRHYLRLVAIYNSLTFYDLQEEETEKALSLIDQNPSLFTDFFYDWELNKAINVFQFSEYYETYIMKGIPSEFGLRYMFGMWQIKSCSQTHDIINYIHYAYDLYKKLVNKINKKNPKEYVWILQFLHDISIICSKENNKHIEFTHVLNDYITELNLLIKLNENDRIYDFSSIENSENFEIIVTINDVHQIIQEKNNMLRCIYENYIGLGLKRHALLLITQYLDELLPYVDLSDLFSVLTHEFCKCLSIIPFKHFDKYTIDGKIKIACQLLCNMPDSLEFQHLGCQLMDNIFGSNDHCSFRPTHLSIPVYVKCIETNKDTYVVNKMIEMEFEVFCRFDGSFNISQLQVGLIDKWYRMTYFHAENVKIANKSRFCAKGICRYVLPLSPRCLIFSNDFTTTFPTILQVIHVNQAPPPFNFENKIPSLLLPGLWQMASIAFYVVNPLSTLSLKITGLNHQSEEMILSTGEKIKPSDGLSFYDVPIGEHQLNMSIYTNKSGNINVTAISNDKNDDNNRYLKKTTKYHVSEYLDINISYRKETNAVQLIVFTNDTSFQSDITLINVDFYNSENDDKIECQAFGLPVKIIRTQTSLFFILKSCPETAYLFLSQGDLEPFYLRLNVTLHDDSNVDHSEPLTLITSNPIIPINLNL</sequence>
<reference evidence="1" key="1">
    <citation type="submission" date="2016-10" db="EMBL/GenBank/DDBJ databases">
        <authorList>
            <person name="Benchimol M."/>
            <person name="Almeida L.G."/>
            <person name="Vasconcelos A.T."/>
            <person name="Perreira-Neves A."/>
            <person name="Rosa I.A."/>
            <person name="Tasca T."/>
            <person name="Bogo M.R."/>
            <person name="de Souza W."/>
        </authorList>
    </citation>
    <scope>NUCLEOTIDE SEQUENCE [LARGE SCALE GENOMIC DNA]</scope>
    <source>
        <strain evidence="1">K</strain>
    </source>
</reference>
<keyword evidence="2" id="KW-1185">Reference proteome</keyword>
<dbReference type="VEuPathDB" id="TrichDB:TRFO_41748"/>
<dbReference type="Proteomes" id="UP000179807">
    <property type="component" value="Unassembled WGS sequence"/>
</dbReference>
<organism evidence="1 2">
    <name type="scientific">Tritrichomonas foetus</name>
    <dbReference type="NCBI Taxonomy" id="1144522"/>
    <lineage>
        <taxon>Eukaryota</taxon>
        <taxon>Metamonada</taxon>
        <taxon>Parabasalia</taxon>
        <taxon>Tritrichomonadida</taxon>
        <taxon>Tritrichomonadidae</taxon>
        <taxon>Tritrichomonas</taxon>
    </lineage>
</organism>
<dbReference type="RefSeq" id="XP_068369651.1">
    <property type="nucleotide sequence ID" value="XM_068513961.1"/>
</dbReference>
<gene>
    <name evidence="1" type="ORF">TRFO_41748</name>
</gene>